<dbReference type="RefSeq" id="WP_149074305.1">
    <property type="nucleotide sequence ID" value="NZ_CP043329.1"/>
</dbReference>
<accession>A0A5C0VFI1</accession>
<protein>
    <submittedName>
        <fullName evidence="3">FecR family protein</fullName>
    </submittedName>
</protein>
<dbReference type="PANTHER" id="PTHR30273:SF2">
    <property type="entry name" value="PROTEIN FECR"/>
    <property type="match status" value="1"/>
</dbReference>
<keyword evidence="4" id="KW-1185">Reference proteome</keyword>
<feature type="domain" description="FecR protein" evidence="1">
    <location>
        <begin position="177"/>
        <end position="271"/>
    </location>
</feature>
<dbReference type="EMBL" id="CP043329">
    <property type="protein sequence ID" value="QEK51276.1"/>
    <property type="molecule type" value="Genomic_DNA"/>
</dbReference>
<dbReference type="AlphaFoldDB" id="A0A5C0VFI1"/>
<evidence type="ECO:0000313" key="3">
    <source>
        <dbReference type="EMBL" id="QEK51276.1"/>
    </source>
</evidence>
<dbReference type="InterPro" id="IPR012373">
    <property type="entry name" value="Ferrdict_sens_TM"/>
</dbReference>
<organism evidence="3 4">
    <name type="scientific">Pedobacter aquae</name>
    <dbReference type="NCBI Taxonomy" id="2605747"/>
    <lineage>
        <taxon>Bacteria</taxon>
        <taxon>Pseudomonadati</taxon>
        <taxon>Bacteroidota</taxon>
        <taxon>Sphingobacteriia</taxon>
        <taxon>Sphingobacteriales</taxon>
        <taxon>Sphingobacteriaceae</taxon>
        <taxon>Pedobacter</taxon>
    </lineage>
</organism>
<dbReference type="Pfam" id="PF04773">
    <property type="entry name" value="FecR"/>
    <property type="match status" value="1"/>
</dbReference>
<dbReference type="Pfam" id="PF16344">
    <property type="entry name" value="FecR_C"/>
    <property type="match status" value="1"/>
</dbReference>
<dbReference type="Gene3D" id="2.60.120.1440">
    <property type="match status" value="1"/>
</dbReference>
<dbReference type="KEGG" id="pej:FYC62_06025"/>
<dbReference type="InterPro" id="IPR006860">
    <property type="entry name" value="FecR"/>
</dbReference>
<dbReference type="GO" id="GO:0016989">
    <property type="term" value="F:sigma factor antagonist activity"/>
    <property type="evidence" value="ECO:0007669"/>
    <property type="project" value="TreeGrafter"/>
</dbReference>
<reference evidence="3 4" key="1">
    <citation type="submission" date="2019-08" db="EMBL/GenBank/DDBJ databases">
        <title>Pedobacter sp. nov., isolated from Han river, South Korea.</title>
        <authorList>
            <person name="Lee D.-H."/>
            <person name="Kim Y.-S."/>
            <person name="Hwang E.-M."/>
            <person name="Le Tran T.C."/>
            <person name="Cha C.-J."/>
        </authorList>
    </citation>
    <scope>NUCLEOTIDE SEQUENCE [LARGE SCALE GENOMIC DNA]</scope>
    <source>
        <strain evidence="3 4">CJ43</strain>
    </source>
</reference>
<evidence type="ECO:0000259" key="2">
    <source>
        <dbReference type="Pfam" id="PF16344"/>
    </source>
</evidence>
<evidence type="ECO:0000259" key="1">
    <source>
        <dbReference type="Pfam" id="PF04773"/>
    </source>
</evidence>
<dbReference type="PANTHER" id="PTHR30273">
    <property type="entry name" value="PERIPLASMIC SIGNAL SENSOR AND SIGMA FACTOR ACTIVATOR FECR-RELATED"/>
    <property type="match status" value="1"/>
</dbReference>
<gene>
    <name evidence="3" type="ORF">FYC62_06025</name>
</gene>
<evidence type="ECO:0000313" key="4">
    <source>
        <dbReference type="Proteomes" id="UP000323653"/>
    </source>
</evidence>
<dbReference type="Proteomes" id="UP000323653">
    <property type="component" value="Chromosome"/>
</dbReference>
<dbReference type="InterPro" id="IPR032508">
    <property type="entry name" value="FecR_C"/>
</dbReference>
<sequence length="389" mass="43283">MDQKEFYTILRKYREGIATPEEIAFLEAYYDLFEVEENVLDGMEDKAKAQLKNTIKVGLSEQIAAEERKSSSKVIWIKKWAAAAAALLFIGFASYLFTKQTTTNLASKPEEQVAQLDISPGGNKAVLTLANGSSIILNDKENGLITQDAGAEIVKTKDGQIVYRSKQSAQNAALNMISTPRGGQYQLTLADGTKVWLNASSSIKFPTVFTGAERKVEITGEVYFEVAKNRNMPFKVSSAHQVIEVLGTHFNINTYDDESADKTTLLEGSVKIHKLNTEGKEENISTILKPGQQAILAANAKVFKVSTADEEAAVAWKNGYFKFNRDNIQTIMRQVSRWYNVDVEYRGKISEDLFVGKINRSENVSEVLRILQLSKINTTIKGDKIIITN</sequence>
<name>A0A5C0VFI1_9SPHI</name>
<dbReference type="Gene3D" id="3.55.50.30">
    <property type="match status" value="1"/>
</dbReference>
<proteinExistence type="predicted"/>
<feature type="domain" description="Protein FecR C-terminal" evidence="2">
    <location>
        <begin position="320"/>
        <end position="387"/>
    </location>
</feature>